<keyword evidence="2" id="KW-1185">Reference proteome</keyword>
<dbReference type="Proteomes" id="UP001595892">
    <property type="component" value="Unassembled WGS sequence"/>
</dbReference>
<dbReference type="RefSeq" id="WP_377006150.1">
    <property type="nucleotide sequence ID" value="NZ_JBHSGG010000070.1"/>
</dbReference>
<evidence type="ECO:0000313" key="2">
    <source>
        <dbReference type="Proteomes" id="UP001595892"/>
    </source>
</evidence>
<sequence>MSTFTGIGMSLDIGATGTSAPGFKGAAAAPRVVSNEDARSWYEAMSKAWGQTLDAQATVITDLSAKISEGGDQPSNMVELTAQSLKMQFMSNNAATSQNATGQALETLGKRQ</sequence>
<evidence type="ECO:0008006" key="3">
    <source>
        <dbReference type="Google" id="ProtNLM"/>
    </source>
</evidence>
<proteinExistence type="predicted"/>
<accession>A0ABV9NTQ7</accession>
<organism evidence="1 2">
    <name type="scientific">Coralloluteibacterium thermophilum</name>
    <dbReference type="NCBI Taxonomy" id="2707049"/>
    <lineage>
        <taxon>Bacteria</taxon>
        <taxon>Pseudomonadati</taxon>
        <taxon>Pseudomonadota</taxon>
        <taxon>Gammaproteobacteria</taxon>
        <taxon>Lysobacterales</taxon>
        <taxon>Lysobacteraceae</taxon>
        <taxon>Coralloluteibacterium</taxon>
    </lineage>
</organism>
<dbReference type="EMBL" id="JBHSGG010000070">
    <property type="protein sequence ID" value="MFC4729888.1"/>
    <property type="molecule type" value="Genomic_DNA"/>
</dbReference>
<protein>
    <recommendedName>
        <fullName evidence="3">Type III secretion protein</fullName>
    </recommendedName>
</protein>
<name>A0ABV9NTQ7_9GAMM</name>
<gene>
    <name evidence="1" type="ORF">ACFO3Q_17130</name>
</gene>
<comment type="caution">
    <text evidence="1">The sequence shown here is derived from an EMBL/GenBank/DDBJ whole genome shotgun (WGS) entry which is preliminary data.</text>
</comment>
<reference evidence="2" key="1">
    <citation type="journal article" date="2019" name="Int. J. Syst. Evol. Microbiol.">
        <title>The Global Catalogue of Microorganisms (GCM) 10K type strain sequencing project: providing services to taxonomists for standard genome sequencing and annotation.</title>
        <authorList>
            <consortium name="The Broad Institute Genomics Platform"/>
            <consortium name="The Broad Institute Genome Sequencing Center for Infectious Disease"/>
            <person name="Wu L."/>
            <person name="Ma J."/>
        </authorList>
    </citation>
    <scope>NUCLEOTIDE SEQUENCE [LARGE SCALE GENOMIC DNA]</scope>
    <source>
        <strain evidence="2">CGMCC 1.13574</strain>
    </source>
</reference>
<evidence type="ECO:0000313" key="1">
    <source>
        <dbReference type="EMBL" id="MFC4729888.1"/>
    </source>
</evidence>